<feature type="transmembrane region" description="Helical" evidence="1">
    <location>
        <begin position="239"/>
        <end position="258"/>
    </location>
</feature>
<dbReference type="PANTHER" id="PTHR39430:SF1">
    <property type="entry name" value="PROTEASE"/>
    <property type="match status" value="1"/>
</dbReference>
<keyword evidence="1" id="KW-0472">Membrane</keyword>
<dbReference type="Proteomes" id="UP000017842">
    <property type="component" value="Unassembled WGS sequence"/>
</dbReference>
<dbReference type="GO" id="GO:0004175">
    <property type="term" value="F:endopeptidase activity"/>
    <property type="evidence" value="ECO:0007669"/>
    <property type="project" value="UniProtKB-ARBA"/>
</dbReference>
<dbReference type="GO" id="GO:0080120">
    <property type="term" value="P:CAAX-box protein maturation"/>
    <property type="evidence" value="ECO:0007669"/>
    <property type="project" value="UniProtKB-ARBA"/>
</dbReference>
<organism evidence="3 4">
    <name type="scientific">Methyloglobulus morosus KoM1</name>
    <dbReference type="NCBI Taxonomy" id="1116472"/>
    <lineage>
        <taxon>Bacteria</taxon>
        <taxon>Pseudomonadati</taxon>
        <taxon>Pseudomonadota</taxon>
        <taxon>Gammaproteobacteria</taxon>
        <taxon>Methylococcales</taxon>
        <taxon>Methylococcaceae</taxon>
        <taxon>Methyloglobulus</taxon>
    </lineage>
</organism>
<feature type="transmembrane region" description="Helical" evidence="1">
    <location>
        <begin position="278"/>
        <end position="298"/>
    </location>
</feature>
<proteinExistence type="predicted"/>
<evidence type="ECO:0000256" key="1">
    <source>
        <dbReference type="SAM" id="Phobius"/>
    </source>
</evidence>
<dbReference type="PATRIC" id="fig|1116472.3.peg.3229"/>
<dbReference type="EMBL" id="AYLO01000116">
    <property type="protein sequence ID" value="ESS70273.1"/>
    <property type="molecule type" value="Genomic_DNA"/>
</dbReference>
<dbReference type="Pfam" id="PF02517">
    <property type="entry name" value="Rce1-like"/>
    <property type="match status" value="1"/>
</dbReference>
<comment type="caution">
    <text evidence="3">The sequence shown here is derived from an EMBL/GenBank/DDBJ whole genome shotgun (WGS) entry which is preliminary data.</text>
</comment>
<dbReference type="OrthoDB" id="7057423at2"/>
<feature type="transmembrane region" description="Helical" evidence="1">
    <location>
        <begin position="15"/>
        <end position="41"/>
    </location>
</feature>
<sequence length="305" mass="33821">MTDDRKQAGSPPPSLYLLYALAPWLVLMAATFLACVLAYFMVSIWPDGPSFRTIIKKSTQLFLVLSIFPAMRYLGLSRIDLGFSSKPLFFKQLGQGVGLGFITLMPVFIALYLLGVNIVDESQHWSWAWFGKKLIIELLLALLISLFEEPVFRGILLAGLGKNLSAKAAIAISAFYYAILHFLDTKTQIPMAELNVFSGFKLLGDAFTHLLNPGILSAFFALFAVGVFLGVLRTQVKASLGLCIGCHACWVWLIKLNNGAFNVNPNSGHLYLVSSYDGVIGPLVTAWLTFAIVGYFIYRRINYQR</sequence>
<dbReference type="AlphaFoldDB" id="V5C0E8"/>
<evidence type="ECO:0000313" key="4">
    <source>
        <dbReference type="Proteomes" id="UP000017842"/>
    </source>
</evidence>
<accession>V5C0E8</accession>
<feature type="transmembrane region" description="Helical" evidence="1">
    <location>
        <begin position="210"/>
        <end position="232"/>
    </location>
</feature>
<keyword evidence="1" id="KW-1133">Transmembrane helix</keyword>
<dbReference type="InterPro" id="IPR003675">
    <property type="entry name" value="Rce1/LyrA-like_dom"/>
</dbReference>
<feature type="domain" description="CAAX prenyl protease 2/Lysostaphin resistance protein A-like" evidence="2">
    <location>
        <begin position="135"/>
        <end position="252"/>
    </location>
</feature>
<name>V5C0E8_9GAMM</name>
<reference evidence="3 4" key="1">
    <citation type="journal article" date="2013" name="Genome Announc.">
        <title>Draft Genome Sequence of the Methanotrophic Gammaproteobacterium Methyloglobulus morosus DSM 22980 Strain KoM1.</title>
        <authorList>
            <person name="Poehlein A."/>
            <person name="Deutzmann J.S."/>
            <person name="Daniel R."/>
            <person name="Simeonova D.D."/>
        </authorList>
    </citation>
    <scope>NUCLEOTIDE SEQUENCE [LARGE SCALE GENOMIC DNA]</scope>
    <source>
        <strain evidence="3 4">KoM1</strain>
    </source>
</reference>
<evidence type="ECO:0000313" key="3">
    <source>
        <dbReference type="EMBL" id="ESS70273.1"/>
    </source>
</evidence>
<dbReference type="STRING" id="1116472.MGMO_124c00030"/>
<keyword evidence="1" id="KW-0812">Transmembrane</keyword>
<feature type="transmembrane region" description="Helical" evidence="1">
    <location>
        <begin position="61"/>
        <end position="81"/>
    </location>
</feature>
<feature type="transmembrane region" description="Helical" evidence="1">
    <location>
        <begin position="93"/>
        <end position="114"/>
    </location>
</feature>
<dbReference type="PANTHER" id="PTHR39430">
    <property type="entry name" value="MEMBRANE-ASSOCIATED PROTEASE-RELATED"/>
    <property type="match status" value="1"/>
</dbReference>
<dbReference type="RefSeq" id="WP_023495876.1">
    <property type="nucleotide sequence ID" value="NZ_AYLO01000116.1"/>
</dbReference>
<gene>
    <name evidence="3" type="ORF">MGMO_124c00030</name>
</gene>
<evidence type="ECO:0000259" key="2">
    <source>
        <dbReference type="Pfam" id="PF02517"/>
    </source>
</evidence>
<dbReference type="PROSITE" id="PS51257">
    <property type="entry name" value="PROKAR_LIPOPROTEIN"/>
    <property type="match status" value="1"/>
</dbReference>
<feature type="transmembrane region" description="Helical" evidence="1">
    <location>
        <begin position="164"/>
        <end position="183"/>
    </location>
</feature>
<feature type="transmembrane region" description="Helical" evidence="1">
    <location>
        <begin position="134"/>
        <end position="152"/>
    </location>
</feature>
<keyword evidence="4" id="KW-1185">Reference proteome</keyword>
<dbReference type="eggNOG" id="COG1266">
    <property type="taxonomic scope" value="Bacteria"/>
</dbReference>
<protein>
    <submittedName>
        <fullName evidence="3">Abortive infection protein</fullName>
    </submittedName>
</protein>